<feature type="compositionally biased region" description="Low complexity" evidence="1">
    <location>
        <begin position="296"/>
        <end position="315"/>
    </location>
</feature>
<proteinExistence type="predicted"/>
<evidence type="ECO:0000313" key="3">
    <source>
        <dbReference type="Proteomes" id="UP001152799"/>
    </source>
</evidence>
<name>A0A9N9QSY4_9CUCU</name>
<evidence type="ECO:0000313" key="2">
    <source>
        <dbReference type="EMBL" id="CAG9773242.1"/>
    </source>
</evidence>
<feature type="region of interest" description="Disordered" evidence="1">
    <location>
        <begin position="254"/>
        <end position="277"/>
    </location>
</feature>
<organism evidence="2 3">
    <name type="scientific">Ceutorhynchus assimilis</name>
    <name type="common">cabbage seed weevil</name>
    <dbReference type="NCBI Taxonomy" id="467358"/>
    <lineage>
        <taxon>Eukaryota</taxon>
        <taxon>Metazoa</taxon>
        <taxon>Ecdysozoa</taxon>
        <taxon>Arthropoda</taxon>
        <taxon>Hexapoda</taxon>
        <taxon>Insecta</taxon>
        <taxon>Pterygota</taxon>
        <taxon>Neoptera</taxon>
        <taxon>Endopterygota</taxon>
        <taxon>Coleoptera</taxon>
        <taxon>Polyphaga</taxon>
        <taxon>Cucujiformia</taxon>
        <taxon>Curculionidae</taxon>
        <taxon>Ceutorhynchinae</taxon>
        <taxon>Ceutorhynchus</taxon>
    </lineage>
</organism>
<evidence type="ECO:0000256" key="1">
    <source>
        <dbReference type="SAM" id="MobiDB-lite"/>
    </source>
</evidence>
<dbReference type="OrthoDB" id="6783852at2759"/>
<feature type="compositionally biased region" description="Polar residues" evidence="1">
    <location>
        <begin position="152"/>
        <end position="164"/>
    </location>
</feature>
<feature type="region of interest" description="Disordered" evidence="1">
    <location>
        <begin position="296"/>
        <end position="322"/>
    </location>
</feature>
<sequence>MTVEDFGTPPAKRLHHASSPDSFLNAVIAQATAKGSSMQFLKHFRKKKVPLGFEYALHILDFLSTGKQTANDFCEFSKAKLDREACKEACEATRDQCNQKKWHKLRYGRLTAPRKYEAATCKTVEGSLVESLTGRLQIRETEAKNRINLSQSYMTMTSDSGSGSENDEKEATEAMHLNTDPENPEEDVEQRPLIQVHPPTASPPPDHSSSDFRTSWIYLLRKNDLLLQLQKFNLDDSGNVEQLRRRLARFIRDGKATPQPSGNGAFVFPPPSTTTPVPTASLITTTTITWTTSAASTATQSAGSSGTTTTAVTTTNGHPKDT</sequence>
<feature type="region of interest" description="Disordered" evidence="1">
    <location>
        <begin position="152"/>
        <end position="171"/>
    </location>
</feature>
<accession>A0A9N9QSY4</accession>
<protein>
    <submittedName>
        <fullName evidence="2">Uncharacterized protein</fullName>
    </submittedName>
</protein>
<dbReference type="Proteomes" id="UP001152799">
    <property type="component" value="Chromosome 9"/>
</dbReference>
<reference evidence="2" key="1">
    <citation type="submission" date="2022-01" db="EMBL/GenBank/DDBJ databases">
        <authorList>
            <person name="King R."/>
        </authorList>
    </citation>
    <scope>NUCLEOTIDE SEQUENCE</scope>
</reference>
<gene>
    <name evidence="2" type="ORF">CEUTPL_LOCUS13639</name>
</gene>
<dbReference type="AlphaFoldDB" id="A0A9N9QSY4"/>
<dbReference type="EMBL" id="OU892285">
    <property type="protein sequence ID" value="CAG9773242.1"/>
    <property type="molecule type" value="Genomic_DNA"/>
</dbReference>
<keyword evidence="3" id="KW-1185">Reference proteome</keyword>